<reference evidence="3" key="4">
    <citation type="submission" date="2015-06" db="UniProtKB">
        <authorList>
            <consortium name="EnsemblFungi"/>
        </authorList>
    </citation>
    <scope>IDENTIFICATION</scope>
</reference>
<reference evidence="4" key="1">
    <citation type="submission" date="2010-11" db="EMBL/GenBank/DDBJ databases">
        <title>The genome sequence of Microbotryum violaceum strain p1A1 Lamole.</title>
        <authorList>
            <person name="Cuomo C."/>
            <person name="Perlin M."/>
            <person name="Young S.K."/>
            <person name="Zeng Q."/>
            <person name="Gargeya S."/>
            <person name="Alvarado L."/>
            <person name="Berlin A."/>
            <person name="Chapman S.B."/>
            <person name="Chen Z."/>
            <person name="Freedman E."/>
            <person name="Gellesch M."/>
            <person name="Goldberg J."/>
            <person name="Griggs A."/>
            <person name="Gujja S."/>
            <person name="Heilman E."/>
            <person name="Heiman D."/>
            <person name="Howarth C."/>
            <person name="Mehta T."/>
            <person name="Neiman D."/>
            <person name="Pearson M."/>
            <person name="Roberts A."/>
            <person name="Saif S."/>
            <person name="Shea T."/>
            <person name="Shenoy N."/>
            <person name="Sisk P."/>
            <person name="Stolte C."/>
            <person name="Sykes S."/>
            <person name="White J."/>
            <person name="Yandava C."/>
            <person name="Haas B."/>
            <person name="Nusbaum C."/>
            <person name="Birren B."/>
        </authorList>
    </citation>
    <scope>NUCLEOTIDE SEQUENCE [LARGE SCALE GENOMIC DNA]</scope>
    <source>
        <strain evidence="4">p1A1 Lamole</strain>
    </source>
</reference>
<protein>
    <submittedName>
        <fullName evidence="2 3">Uncharacterized protein</fullName>
    </submittedName>
</protein>
<reference evidence="2 4" key="3">
    <citation type="journal article" date="2015" name="BMC Genomics">
        <title>Sex and parasites: genomic and transcriptomic analysis of Microbotryum lychnidis-dioicae, the biotrophic and plant-castrating anther smut fungus.</title>
        <authorList>
            <person name="Perlin M.H."/>
            <person name="Amselem J."/>
            <person name="Fontanillas E."/>
            <person name="Toh S.S."/>
            <person name="Chen Z."/>
            <person name="Goldberg J."/>
            <person name="Duplessis S."/>
            <person name="Henrissat B."/>
            <person name="Young S."/>
            <person name="Zeng Q."/>
            <person name="Aguileta G."/>
            <person name="Petit E."/>
            <person name="Badouin H."/>
            <person name="Andrews J."/>
            <person name="Razeeq D."/>
            <person name="Gabaldon T."/>
            <person name="Quesneville H."/>
            <person name="Giraud T."/>
            <person name="Hood M.E."/>
            <person name="Schultz D.J."/>
            <person name="Cuomo C.A."/>
        </authorList>
    </citation>
    <scope>NUCLEOTIDE SEQUENCE [LARGE SCALE GENOMIC DNA]</scope>
    <source>
        <strain evidence="2">P1A1 Lamole</strain>
        <strain evidence="4">p1A1 Lamole</strain>
    </source>
</reference>
<feature type="compositionally biased region" description="Low complexity" evidence="1">
    <location>
        <begin position="39"/>
        <end position="62"/>
    </location>
</feature>
<dbReference type="AlphaFoldDB" id="U5GZ93"/>
<evidence type="ECO:0000313" key="3">
    <source>
        <dbReference type="EnsemblFungi" id="MVLG_00497T0"/>
    </source>
</evidence>
<proteinExistence type="predicted"/>
<evidence type="ECO:0000313" key="2">
    <source>
        <dbReference type="EMBL" id="KDE09175.1"/>
    </source>
</evidence>
<name>U5GZ93_USTV1</name>
<organism evidence="2">
    <name type="scientific">Microbotryum lychnidis-dioicae (strain p1A1 Lamole / MvSl-1064)</name>
    <name type="common">Anther smut fungus</name>
    <dbReference type="NCBI Taxonomy" id="683840"/>
    <lineage>
        <taxon>Eukaryota</taxon>
        <taxon>Fungi</taxon>
        <taxon>Dikarya</taxon>
        <taxon>Basidiomycota</taxon>
        <taxon>Pucciniomycotina</taxon>
        <taxon>Microbotryomycetes</taxon>
        <taxon>Microbotryales</taxon>
        <taxon>Microbotryaceae</taxon>
        <taxon>Microbotryum</taxon>
    </lineage>
</organism>
<keyword evidence="4" id="KW-1185">Reference proteome</keyword>
<dbReference type="EMBL" id="AEIJ01000041">
    <property type="status" value="NOT_ANNOTATED_CDS"/>
    <property type="molecule type" value="Genomic_DNA"/>
</dbReference>
<evidence type="ECO:0000256" key="1">
    <source>
        <dbReference type="SAM" id="MobiDB-lite"/>
    </source>
</evidence>
<gene>
    <name evidence="2" type="ORF">MVLG_00497</name>
</gene>
<dbReference type="EMBL" id="GL541645">
    <property type="protein sequence ID" value="KDE09175.1"/>
    <property type="molecule type" value="Genomic_DNA"/>
</dbReference>
<feature type="region of interest" description="Disordered" evidence="1">
    <location>
        <begin position="36"/>
        <end position="78"/>
    </location>
</feature>
<dbReference type="InParanoid" id="U5GZ93"/>
<dbReference type="Proteomes" id="UP000017200">
    <property type="component" value="Unassembled WGS sequence"/>
</dbReference>
<dbReference type="HOGENOM" id="CLU_2628787_0_0_1"/>
<reference evidence="2" key="2">
    <citation type="submission" date="2010-11" db="EMBL/GenBank/DDBJ databases">
        <authorList>
            <consortium name="The Broad Institute Genome Sequencing Platform"/>
            <person name="Earl A."/>
            <person name="Ward D."/>
            <person name="Feldgarden M."/>
            <person name="Gevers D."/>
            <person name="Butler R."/>
            <person name="Young S.K."/>
            <person name="Zeng Q."/>
            <person name="Gargeya S."/>
            <person name="Fitzgerald M."/>
            <person name="Haas B."/>
            <person name="Abouelleil A."/>
            <person name="Alvarado L."/>
            <person name="Arachchi H.M."/>
            <person name="Berlin A."/>
            <person name="Brown A."/>
            <person name="Chapman S.B."/>
            <person name="Chen Z."/>
            <person name="Dunbar C."/>
            <person name="Freedman E."/>
            <person name="Gearin G."/>
            <person name="Gellesch M."/>
            <person name="Goldberg J."/>
            <person name="Griggs A."/>
            <person name="Gujja S."/>
            <person name="Heilman E."/>
            <person name="Heiman D."/>
            <person name="Howarth C."/>
            <person name="Larson L."/>
            <person name="Lui A."/>
            <person name="MacDonald P.J.P."/>
            <person name="Mehta T."/>
            <person name="Montmayeur A."/>
            <person name="Murphy C."/>
            <person name="Neiman D."/>
            <person name="Pearson M."/>
            <person name="Priest M."/>
            <person name="Roberts A."/>
            <person name="Saif S."/>
            <person name="Shea T."/>
            <person name="Shenoy N."/>
            <person name="Sisk P."/>
            <person name="Stolte C."/>
            <person name="Sykes S."/>
            <person name="White J."/>
            <person name="Yandava C."/>
            <person name="Wortman J."/>
            <person name="Nusbaum C."/>
            <person name="Birren B."/>
        </authorList>
    </citation>
    <scope>NUCLEOTIDE SEQUENCE</scope>
    <source>
        <strain evidence="2">P1A1 Lamole</strain>
    </source>
</reference>
<dbReference type="EnsemblFungi" id="MVLG_00497T0">
    <property type="protein sequence ID" value="MVLG_00497T0"/>
    <property type="gene ID" value="MVLG_00497"/>
</dbReference>
<evidence type="ECO:0000313" key="4">
    <source>
        <dbReference type="Proteomes" id="UP000017200"/>
    </source>
</evidence>
<sequence>MILLALCLSVLYGIDDPGVDTVNKLFEEARFAEEVVPPETTAESGSDSSASYYPSSTNTNSSFKTGSSQGDTDHMDLV</sequence>
<accession>U5GZ93</accession>